<feature type="domain" description="AAA+ ATPase" evidence="20">
    <location>
        <begin position="1117"/>
        <end position="1265"/>
    </location>
</feature>
<dbReference type="PANTHER" id="PTHR45703">
    <property type="entry name" value="DYNEIN HEAVY CHAIN"/>
    <property type="match status" value="1"/>
</dbReference>
<dbReference type="Gene3D" id="1.20.920.30">
    <property type="match status" value="1"/>
</dbReference>
<dbReference type="Pfam" id="PF22597">
    <property type="entry name" value="DYN_lid"/>
    <property type="match status" value="1"/>
</dbReference>
<feature type="domain" description="AAA+ ATPase" evidence="20">
    <location>
        <begin position="518"/>
        <end position="664"/>
    </location>
</feature>
<evidence type="ECO:0000256" key="5">
    <source>
        <dbReference type="ARBA" id="ARBA00022475"/>
    </source>
</evidence>
<dbReference type="Gene3D" id="1.20.58.1120">
    <property type="match status" value="1"/>
</dbReference>
<dbReference type="InterPro" id="IPR024317">
    <property type="entry name" value="Dynein_heavy_chain_D4_dom"/>
</dbReference>
<dbReference type="InterPro" id="IPR042222">
    <property type="entry name" value="Dynein_2_N"/>
</dbReference>
<dbReference type="InterPro" id="IPR043157">
    <property type="entry name" value="Dynein_AAA1S"/>
</dbReference>
<keyword evidence="4" id="KW-0217">Developmental protein</keyword>
<dbReference type="InterPro" id="IPR027417">
    <property type="entry name" value="P-loop_NTPase"/>
</dbReference>
<evidence type="ECO:0000256" key="1">
    <source>
        <dbReference type="ARBA" id="ARBA00004202"/>
    </source>
</evidence>
<evidence type="ECO:0000256" key="13">
    <source>
        <dbReference type="ARBA" id="ARBA00023069"/>
    </source>
</evidence>
<keyword evidence="7" id="KW-0493">Microtubule</keyword>
<dbReference type="InterPro" id="IPR035706">
    <property type="entry name" value="AAA_9"/>
</dbReference>
<dbReference type="GO" id="GO:0030030">
    <property type="term" value="P:cell projection organization"/>
    <property type="evidence" value="ECO:0007669"/>
    <property type="project" value="UniProtKB-KW"/>
</dbReference>
<dbReference type="SMART" id="SM00382">
    <property type="entry name" value="AAA"/>
    <property type="match status" value="3"/>
</dbReference>
<evidence type="ECO:0000256" key="12">
    <source>
        <dbReference type="ARBA" id="ARBA00023054"/>
    </source>
</evidence>
<dbReference type="InterPro" id="IPR042228">
    <property type="entry name" value="Dynein_linker_3"/>
</dbReference>
<dbReference type="FunFam" id="3.40.50.300:FF:001810">
    <property type="entry name" value="Cytoplasmic dynein 2 heavy chain 1"/>
    <property type="match status" value="1"/>
</dbReference>
<dbReference type="InParanoid" id="A0A803YNT8"/>
<dbReference type="InterPro" id="IPR024743">
    <property type="entry name" value="Dynein_HC_stalk"/>
</dbReference>
<evidence type="ECO:0000256" key="4">
    <source>
        <dbReference type="ARBA" id="ARBA00022473"/>
    </source>
</evidence>
<reference evidence="21" key="3">
    <citation type="submission" date="2025-09" db="UniProtKB">
        <authorList>
            <consortium name="Ensembl"/>
        </authorList>
    </citation>
    <scope>IDENTIFICATION</scope>
</reference>
<keyword evidence="5" id="KW-1003">Cell membrane</keyword>
<keyword evidence="13" id="KW-0969">Cilium</keyword>
<feature type="coiled-coil region" evidence="19">
    <location>
        <begin position="1936"/>
        <end position="2026"/>
    </location>
</feature>
<keyword evidence="17" id="KW-0966">Cell projection</keyword>
<evidence type="ECO:0000256" key="19">
    <source>
        <dbReference type="SAM" id="Coils"/>
    </source>
</evidence>
<reference evidence="21 22" key="1">
    <citation type="journal article" date="2010" name="PLoS Biol.">
        <title>Multi-platform next-generation sequencing of the domestic turkey (Meleagris gallopavo): genome assembly and analysis.</title>
        <authorList>
            <person name="Dalloul R.A."/>
            <person name="Long J.A."/>
            <person name="Zimin A.V."/>
            <person name="Aslam L."/>
            <person name="Beal K."/>
            <person name="Blomberg L.A."/>
            <person name="Bouffard P."/>
            <person name="Burt D.W."/>
            <person name="Crasta O."/>
            <person name="Crooijmans R.P."/>
            <person name="Cooper K."/>
            <person name="Coulombe R.A."/>
            <person name="De S."/>
            <person name="Delany M.E."/>
            <person name="Dodgson J.B."/>
            <person name="Dong J.J."/>
            <person name="Evans C."/>
            <person name="Frederickson K.M."/>
            <person name="Flicek P."/>
            <person name="Florea L."/>
            <person name="Folkerts O."/>
            <person name="Groenen M.A."/>
            <person name="Harkins T.T."/>
            <person name="Herrero J."/>
            <person name="Hoffmann S."/>
            <person name="Megens H.J."/>
            <person name="Jiang A."/>
            <person name="de Jong P."/>
            <person name="Kaiser P."/>
            <person name="Kim H."/>
            <person name="Kim K.W."/>
            <person name="Kim S."/>
            <person name="Langenberger D."/>
            <person name="Lee M.K."/>
            <person name="Lee T."/>
            <person name="Mane S."/>
            <person name="Marcais G."/>
            <person name="Marz M."/>
            <person name="McElroy A.P."/>
            <person name="Modise T."/>
            <person name="Nefedov M."/>
            <person name="Notredame C."/>
            <person name="Paton I.R."/>
            <person name="Payne W.S."/>
            <person name="Pertea G."/>
            <person name="Prickett D."/>
            <person name="Puiu D."/>
            <person name="Qioa D."/>
            <person name="Raineri E."/>
            <person name="Ruffier M."/>
            <person name="Salzberg S.L."/>
            <person name="Schatz M.C."/>
            <person name="Scheuring C."/>
            <person name="Schmidt C.J."/>
            <person name="Schroeder S."/>
            <person name="Searle S.M."/>
            <person name="Smith E.J."/>
            <person name="Smith J."/>
            <person name="Sonstegard T.S."/>
            <person name="Stadler P.F."/>
            <person name="Tafer H."/>
            <person name="Tu Z.J."/>
            <person name="Van Tassell C.P."/>
            <person name="Vilella A.J."/>
            <person name="Williams K.P."/>
            <person name="Yorke J.A."/>
            <person name="Zhang L."/>
            <person name="Zhang H.B."/>
            <person name="Zhang X."/>
            <person name="Zhang Y."/>
            <person name="Reed K.M."/>
        </authorList>
    </citation>
    <scope>NUCLEOTIDE SEQUENCE [LARGE SCALE GENOMIC DNA]</scope>
</reference>
<dbReference type="GO" id="GO:0045505">
    <property type="term" value="F:dynein intermediate chain binding"/>
    <property type="evidence" value="ECO:0007669"/>
    <property type="project" value="InterPro"/>
</dbReference>
<dbReference type="SUPFAM" id="SSF52540">
    <property type="entry name" value="P-loop containing nucleoside triphosphate hydrolases"/>
    <property type="match status" value="4"/>
</dbReference>
<dbReference type="Pfam" id="PF08393">
    <property type="entry name" value="DHC_N2"/>
    <property type="match status" value="1"/>
</dbReference>
<keyword evidence="6" id="KW-0963">Cytoplasm</keyword>
<evidence type="ECO:0000256" key="8">
    <source>
        <dbReference type="ARBA" id="ARBA00022741"/>
    </source>
</evidence>
<dbReference type="InterPro" id="IPR013602">
    <property type="entry name" value="Dynein_heavy_linker"/>
</dbReference>
<dbReference type="FunFam" id="1.20.920.20:FF:000002">
    <property type="entry name" value="Cytoplasmic dynein 1 heavy chain"/>
    <property type="match status" value="1"/>
</dbReference>
<keyword evidence="14" id="KW-0472">Membrane</keyword>
<dbReference type="FunFam" id="1.10.8.710:FF:000006">
    <property type="entry name" value="cytoplasmic dynein 2 heavy chain 1"/>
    <property type="match status" value="1"/>
</dbReference>
<evidence type="ECO:0000313" key="22">
    <source>
        <dbReference type="Proteomes" id="UP000001645"/>
    </source>
</evidence>
<dbReference type="InterPro" id="IPR035699">
    <property type="entry name" value="AAA_6"/>
</dbReference>
<dbReference type="FunFam" id="3.40.50.300:FF:000706">
    <property type="entry name" value="Cytoplasmic dynein 2 heavy chain 1"/>
    <property type="match status" value="1"/>
</dbReference>
<dbReference type="GO" id="GO:0030286">
    <property type="term" value="C:dynein complex"/>
    <property type="evidence" value="ECO:0007669"/>
    <property type="project" value="UniProtKB-KW"/>
</dbReference>
<dbReference type="InterPro" id="IPR054354">
    <property type="entry name" value="DYNC2H1-like_lid"/>
</dbReference>
<sequence length="2196" mass="250382">EKFSLWNFSFFFYYQESFLTRLEWKPMIIPLLKYVRGEHLSPDHWLDLFRLLGLPRGTTLQGLLFGDLLKVTDAIIEKATELKDLNCRAQGEVTIREALRELELWGVGAVFTLTDYEDSQGKTVMLIKDWKDIVNQVGDHRCLLQSLRDSPYYKGFEDKVSIWEKKLAELDEFLQNLNLIQRKWVYLEPIFGRGALPKDHARFTRVDEDFRSVLSDIKRDNRITSLNARAGTRNTLIAILDQLQRCQRSLNEFLEEKRSAFPRFYFIGDDDLLEILGQSTNPSVIQTHLKKLFAGIHSVSFDEEFKHIVAMKSVEGETVPLRNKVLLSNDVEVWLNSLALEMKETLKKMLIDCVDAGKKSEGSINPLLFPSQILSLAEQIQFTKDVENAIKNHNLQQLELELMAKLEHYTSIDTSMEDTGSTESGILELKLKALILDIIHNIDLVKQLNQAQIHSAEDWAWKKQLRFYMKDQKCYVQMVDAELQYTYEYQGNSPKLVYTPLTDKCYLTLTQAMKMGLGGNPYGPAGTGKTESVKALGGLLGRQVLVFNCDEGIDVKSMGRIFVGLVKCGAWGCFDEFNRLEEAVLSAVSMQIQTIQHALKKHSSSCELLGKKIEMDHNSGIFITMNPAGKDYGGRQKLPDNLKQLFRPVAMTHPDNELIAEVILYSEGFKYAKTLGGKLVAIFNLARELLTPQQHYDWGLRALKTVLRGCGSLLRQLKRSAEKQEINESHLVVQALRLNTMSKLTFADCARFDALVKDVFPGIDFKDVEYAKLTTALQEAFEEARLEIINTQVKKALELYEQLRQRMGVVIVGPSGAGKSTLWQMLKAALGKTGKVVKQYTMNPKAMPRHQLLGHIDMDTREWSDGVLTNSARQVVREPQDTTSWIICDGDIDPEWIESLNSVLDDNRLLTMPSGERIQFGSNVNFIFETHDLSCASPATISRMGMIFLSDEDTDLNSLIKSWLRSQPEECRYNLENWIGDYFEKALNWVVKQNDFVVETSLVGTVMNGLSHLRGCTDRGQFIVNLLRGLGGNLNMSSRLEFAKQVFTWAQESPPDPRRPLDTYYDVDSGQLMLYRLKKPENLTADNFSNLQTLPVIQTPDMQRGLDYFRPWLDFNNKEPFLLVGPEGCGKGMLLRYAFSQLRSTQIAAIHCSAQTTSQHLIQKLSQTCIVISTNTGRVFRPKDCERLVLYLKDINLPKPDKWGTSTLIAFLQQVLTYQGFYDENLEWVGLENIQIVASMTAGGTLGRHKLTSRFTSIVRLCAVDYPERDQLQTIYSAYLEPVLQKNLKNHPVWDSLPKIHQLAGSMVQVYEQVRAKFTVDDHGHYLFTPCILTQWVLGLFRYNLSGGPSKQTADHVLEIVAYEACRLFRDKIVGMKDLHVFDNILMKVFESDWGSDVLDNMEDIFYVTWGACQEAFTTPGQALPPHGKPLGKLNSTDFIDTIKKGVIHYGRDKKEIVILLFQEVLNYVSRVDRVLSFPGGSLLLAGRSGVGRRTVTSLVSHMHGAFLITPKISRGYELKQFRNDLKHVMELAGIESQQVVLLLEDYQFIHPTFLEMINSLLSSGEVPGLYKTEELEPLLSPLKDQASQDGFTGPIFNYFTYRIQQNLHVVLIMDSTNINFTINCESNPALYKKCQVLWMETWSENSMKKIPEMLLYDDKEEKTEKTHKEFKKKHSGDSDFWKSFLVIHESCKIYGATPSRYMTFLNVYSSINNSKKTELIKRQNHLQAGVSKLNEAKALVDELNKKAGEQSILLKTKQDEADAALQEITISMQSASEQKTEMEKIKQRIAEEAAEIEERKRKIEDELKEVQPLVNEAKLAVGNIKPESLSEIRSLRMPPDIIRDILEGVLRLMGIFDTSWVSMKSFLAKRGVKEDIATFDARNIPKEIRESVEELLSRNRTSFDPKNAKRASAAAAPLAAWVTANVQYSHVLERIQPLEKEKAVLEANLKKTEGRKRKLEDLLNSVGQKVSELKDKFQSRTTEAAKLEAELSKAQNTLKAAEVLISQLDREHKRWNAQVSEIRDELATLPKRAQLAAAFITYLSAAPEDQRKMRLDEWTKSAGLEKFDLRRFLCTESEELVWKSEGLPSDDLSIENALVILQSKVCPFLIDPSFRATEWLKTHLKESRLEVVNQQDTNFLTTLELAVRFGKTLIIQEMDGMEPVLYPLLRRDLVVQEDDPLAWMQDSRWGLMRVE</sequence>
<gene>
    <name evidence="21" type="primary">DYNC2H1</name>
</gene>
<organism evidence="21 22">
    <name type="scientific">Meleagris gallopavo</name>
    <name type="common">Wild turkey</name>
    <dbReference type="NCBI Taxonomy" id="9103"/>
    <lineage>
        <taxon>Eukaryota</taxon>
        <taxon>Metazoa</taxon>
        <taxon>Chordata</taxon>
        <taxon>Craniata</taxon>
        <taxon>Vertebrata</taxon>
        <taxon>Euteleostomi</taxon>
        <taxon>Archelosauria</taxon>
        <taxon>Archosauria</taxon>
        <taxon>Dinosauria</taxon>
        <taxon>Saurischia</taxon>
        <taxon>Theropoda</taxon>
        <taxon>Coelurosauria</taxon>
        <taxon>Aves</taxon>
        <taxon>Neognathae</taxon>
        <taxon>Galloanserae</taxon>
        <taxon>Galliformes</taxon>
        <taxon>Phasianidae</taxon>
        <taxon>Meleagridinae</taxon>
        <taxon>Meleagris</taxon>
    </lineage>
</organism>
<evidence type="ECO:0000259" key="20">
    <source>
        <dbReference type="SMART" id="SM00382"/>
    </source>
</evidence>
<dbReference type="FunFam" id="1.20.58.1120:FF:000006">
    <property type="entry name" value="cytoplasmic dynein 2 heavy chain 1"/>
    <property type="match status" value="1"/>
</dbReference>
<proteinExistence type="inferred from homology"/>
<feature type="domain" description="AAA+ ATPase" evidence="20">
    <location>
        <begin position="805"/>
        <end position="961"/>
    </location>
</feature>
<dbReference type="GO" id="GO:0005524">
    <property type="term" value="F:ATP binding"/>
    <property type="evidence" value="ECO:0007669"/>
    <property type="project" value="UniProtKB-KW"/>
</dbReference>
<dbReference type="FunFam" id="1.20.140.100:FF:000005">
    <property type="entry name" value="cytoplasmic dynein 2 heavy chain 1"/>
    <property type="match status" value="1"/>
</dbReference>
<keyword evidence="10" id="KW-0067">ATP-binding</keyword>
<dbReference type="GO" id="GO:0005886">
    <property type="term" value="C:plasma membrane"/>
    <property type="evidence" value="ECO:0007669"/>
    <property type="project" value="UniProtKB-SubCell"/>
</dbReference>
<evidence type="ECO:0000256" key="3">
    <source>
        <dbReference type="ARBA" id="ARBA00008887"/>
    </source>
</evidence>
<dbReference type="Gene3D" id="1.20.140.100">
    <property type="entry name" value="Dynein heavy chain, N-terminal domain 2"/>
    <property type="match status" value="1"/>
</dbReference>
<dbReference type="Ensembl" id="ENSMGAT00000024613.1">
    <property type="protein sequence ID" value="ENSMGAP00000033436.1"/>
    <property type="gene ID" value="ENSMGAG00000015167.3"/>
</dbReference>
<dbReference type="GO" id="GO:0007018">
    <property type="term" value="P:microtubule-based movement"/>
    <property type="evidence" value="ECO:0007669"/>
    <property type="project" value="InterPro"/>
</dbReference>
<dbReference type="Proteomes" id="UP000001645">
    <property type="component" value="Chromosome 1"/>
</dbReference>
<keyword evidence="11" id="KW-0243">Dynein</keyword>
<keyword evidence="22" id="KW-1185">Reference proteome</keyword>
<name>A0A803YNT8_MELGA</name>
<evidence type="ECO:0000313" key="21">
    <source>
        <dbReference type="Ensembl" id="ENSMGAP00000033436.1"/>
    </source>
</evidence>
<reference evidence="21" key="2">
    <citation type="submission" date="2025-08" db="UniProtKB">
        <authorList>
            <consortium name="Ensembl"/>
        </authorList>
    </citation>
    <scope>IDENTIFICATION</scope>
</reference>
<dbReference type="FunFam" id="1.20.920.30:FF:000006">
    <property type="entry name" value="Cytoplasmic dynein 2 heavy chain 1"/>
    <property type="match status" value="1"/>
</dbReference>
<keyword evidence="12 19" id="KW-0175">Coiled coil</keyword>
<dbReference type="InterPro" id="IPR049400">
    <property type="entry name" value="DYNC2H1_AAA_dom"/>
</dbReference>
<dbReference type="Gene3D" id="1.10.8.710">
    <property type="match status" value="1"/>
</dbReference>
<dbReference type="SUPFAM" id="SSF90257">
    <property type="entry name" value="Myosin rod fragments"/>
    <property type="match status" value="1"/>
</dbReference>
<comment type="subcellular location">
    <subcellularLocation>
        <location evidence="1">Cell membrane</location>
        <topology evidence="1">Peripheral membrane protein</topology>
    </subcellularLocation>
    <subcellularLocation>
        <location evidence="2">Cytoplasm</location>
        <location evidence="2">Cytoskeleton</location>
        <location evidence="2">Cilium axoneme</location>
    </subcellularLocation>
</comment>
<dbReference type="PANTHER" id="PTHR45703:SF22">
    <property type="entry name" value="DYNEIN CYTOPLASMIC 2 HEAVY CHAIN 1"/>
    <property type="match status" value="1"/>
</dbReference>
<dbReference type="GO" id="GO:0051959">
    <property type="term" value="F:dynein light intermediate chain binding"/>
    <property type="evidence" value="ECO:0007669"/>
    <property type="project" value="InterPro"/>
</dbReference>
<keyword evidence="8" id="KW-0547">Nucleotide-binding</keyword>
<dbReference type="InterPro" id="IPR026983">
    <property type="entry name" value="DHC"/>
</dbReference>
<dbReference type="Gene3D" id="1.20.920.20">
    <property type="match status" value="1"/>
</dbReference>
<dbReference type="Pfam" id="PF21264">
    <property type="entry name" value="DYNC2H1_AAA_dom"/>
    <property type="match status" value="1"/>
</dbReference>
<evidence type="ECO:0000256" key="7">
    <source>
        <dbReference type="ARBA" id="ARBA00022701"/>
    </source>
</evidence>
<evidence type="ECO:0000256" key="17">
    <source>
        <dbReference type="ARBA" id="ARBA00023273"/>
    </source>
</evidence>
<evidence type="ECO:0000256" key="11">
    <source>
        <dbReference type="ARBA" id="ARBA00023017"/>
    </source>
</evidence>
<dbReference type="Pfam" id="PF12781">
    <property type="entry name" value="AAA_9"/>
    <property type="match status" value="1"/>
</dbReference>
<keyword evidence="16" id="KW-0206">Cytoskeleton</keyword>
<dbReference type="Pfam" id="PF12780">
    <property type="entry name" value="AAA_8"/>
    <property type="match status" value="1"/>
</dbReference>
<evidence type="ECO:0000256" key="10">
    <source>
        <dbReference type="ARBA" id="ARBA00022840"/>
    </source>
</evidence>
<dbReference type="GO" id="GO:0005930">
    <property type="term" value="C:axoneme"/>
    <property type="evidence" value="ECO:0007669"/>
    <property type="project" value="UniProtKB-SubCell"/>
</dbReference>
<accession>A0A803YNT8</accession>
<evidence type="ECO:0000256" key="14">
    <source>
        <dbReference type="ARBA" id="ARBA00023136"/>
    </source>
</evidence>
<dbReference type="FunFam" id="3.20.180.20:FF:000002">
    <property type="entry name" value="Cytoplasmic dynein heavy chain 1"/>
    <property type="match status" value="1"/>
</dbReference>
<dbReference type="Gene3D" id="3.20.180.20">
    <property type="entry name" value="Dynein heavy chain, N-terminal domain 2"/>
    <property type="match status" value="1"/>
</dbReference>
<evidence type="ECO:0000256" key="15">
    <source>
        <dbReference type="ARBA" id="ARBA00023175"/>
    </source>
</evidence>
<evidence type="ECO:0000256" key="6">
    <source>
        <dbReference type="ARBA" id="ARBA00022490"/>
    </source>
</evidence>
<keyword evidence="15" id="KW-0505">Motor protein</keyword>
<dbReference type="GO" id="GO:0005874">
    <property type="term" value="C:microtubule"/>
    <property type="evidence" value="ECO:0007669"/>
    <property type="project" value="UniProtKB-KW"/>
</dbReference>
<comment type="similarity">
    <text evidence="3">Belongs to the dynein heavy chain family.</text>
</comment>
<dbReference type="Pfam" id="PF12775">
    <property type="entry name" value="AAA_7"/>
    <property type="match status" value="1"/>
</dbReference>
<feature type="coiled-coil region" evidence="19">
    <location>
        <begin position="1773"/>
        <end position="1810"/>
    </location>
</feature>
<dbReference type="FunFam" id="3.40.50.300:FF:002654">
    <property type="entry name" value="Cytoplasmic dynein 2 heavy chain 1"/>
    <property type="match status" value="1"/>
</dbReference>
<dbReference type="Bgee" id="ENSMGAG00000015167">
    <property type="expression patterns" value="Expressed in breast and 4 other cell types or tissues"/>
</dbReference>
<dbReference type="Pfam" id="PF12774">
    <property type="entry name" value="AAA_6"/>
    <property type="match status" value="1"/>
</dbReference>
<dbReference type="GeneTree" id="ENSGT00940000154620"/>
<evidence type="ECO:0000256" key="2">
    <source>
        <dbReference type="ARBA" id="ARBA00004430"/>
    </source>
</evidence>
<evidence type="ECO:0000256" key="18">
    <source>
        <dbReference type="ARBA" id="ARBA00023902"/>
    </source>
</evidence>
<dbReference type="Pfam" id="PF12777">
    <property type="entry name" value="MT"/>
    <property type="match status" value="1"/>
</dbReference>
<dbReference type="Gene3D" id="3.40.50.300">
    <property type="entry name" value="P-loop containing nucleotide triphosphate hydrolases"/>
    <property type="match status" value="4"/>
</dbReference>
<dbReference type="FunFam" id="3.40.50.300:FF:000071">
    <property type="entry name" value="Cytoplasmic dynein heavy chain 1"/>
    <property type="match status" value="1"/>
</dbReference>
<evidence type="ECO:0000256" key="16">
    <source>
        <dbReference type="ARBA" id="ARBA00023212"/>
    </source>
</evidence>
<protein>
    <recommendedName>
        <fullName evidence="18">Cytoplasmic dynein 2 heavy chain 1</fullName>
    </recommendedName>
</protein>
<keyword evidence="9" id="KW-0970">Cilium biogenesis/degradation</keyword>
<dbReference type="InterPro" id="IPR003593">
    <property type="entry name" value="AAA+_ATPase"/>
</dbReference>
<evidence type="ECO:0000256" key="9">
    <source>
        <dbReference type="ARBA" id="ARBA00022794"/>
    </source>
</evidence>